<evidence type="ECO:0000256" key="4">
    <source>
        <dbReference type="ARBA" id="ARBA00007450"/>
    </source>
</evidence>
<dbReference type="InterPro" id="IPR026000">
    <property type="entry name" value="Apc5_dom"/>
</dbReference>
<keyword evidence="11" id="KW-0833">Ubl conjugation pathway</keyword>
<dbReference type="PANTHER" id="PTHR12830">
    <property type="entry name" value="ANAPHASE-PROMOTING COMPLEX SUBUNIT 5"/>
    <property type="match status" value="1"/>
</dbReference>
<comment type="subcellular location">
    <subcellularLocation>
        <location evidence="2">Cytoplasm</location>
        <location evidence="2">Cytoskeleton</location>
        <location evidence="2">Spindle</location>
    </subcellularLocation>
    <subcellularLocation>
        <location evidence="1">Nucleus</location>
    </subcellularLocation>
</comment>
<keyword evidence="19" id="KW-1185">Reference proteome</keyword>
<protein>
    <recommendedName>
        <fullName evidence="5">Anaphase-promoting complex subunit 5</fullName>
    </recommendedName>
</protein>
<evidence type="ECO:0000256" key="14">
    <source>
        <dbReference type="ARBA" id="ARBA00023242"/>
    </source>
</evidence>
<keyword evidence="15" id="KW-0131">Cell cycle</keyword>
<evidence type="ECO:0000259" key="16">
    <source>
        <dbReference type="Pfam" id="PF12862"/>
    </source>
</evidence>
<comment type="similarity">
    <text evidence="4">Belongs to the APC5 family.</text>
</comment>
<keyword evidence="14" id="KW-0539">Nucleus</keyword>
<comment type="caution">
    <text evidence="18">The sequence shown here is derived from an EMBL/GenBank/DDBJ whole genome shotgun (WGS) entry which is preliminary data.</text>
</comment>
<keyword evidence="8" id="KW-0132">Cell division</keyword>
<feature type="domain" description="Anaphase-promoting complex subunit 5" evidence="16">
    <location>
        <begin position="252"/>
        <end position="313"/>
    </location>
</feature>
<accession>A0ABQ9JVC8</accession>
<comment type="pathway">
    <text evidence="3">Protein modification; protein ubiquitination.</text>
</comment>
<evidence type="ECO:0000313" key="19">
    <source>
        <dbReference type="Proteomes" id="UP001162164"/>
    </source>
</evidence>
<evidence type="ECO:0000256" key="9">
    <source>
        <dbReference type="ARBA" id="ARBA00022737"/>
    </source>
</evidence>
<keyword evidence="13" id="KW-0206">Cytoskeleton</keyword>
<keyword evidence="6" id="KW-0963">Cytoplasm</keyword>
<evidence type="ECO:0000256" key="3">
    <source>
        <dbReference type="ARBA" id="ARBA00004906"/>
    </source>
</evidence>
<dbReference type="InterPro" id="IPR037679">
    <property type="entry name" value="Apc5"/>
</dbReference>
<dbReference type="Pfam" id="PF21371">
    <property type="entry name" value="Apc5_N"/>
    <property type="match status" value="1"/>
</dbReference>
<proteinExistence type="inferred from homology"/>
<evidence type="ECO:0000256" key="6">
    <source>
        <dbReference type="ARBA" id="ARBA00022490"/>
    </source>
</evidence>
<evidence type="ECO:0000256" key="13">
    <source>
        <dbReference type="ARBA" id="ARBA00023212"/>
    </source>
</evidence>
<evidence type="ECO:0000259" key="17">
    <source>
        <dbReference type="Pfam" id="PF21371"/>
    </source>
</evidence>
<reference evidence="18" key="1">
    <citation type="journal article" date="2023" name="Insect Mol. Biol.">
        <title>Genome sequencing provides insights into the evolution of gene families encoding plant cell wall-degrading enzymes in longhorned beetles.</title>
        <authorList>
            <person name="Shin N.R."/>
            <person name="Okamura Y."/>
            <person name="Kirsch R."/>
            <person name="Pauchet Y."/>
        </authorList>
    </citation>
    <scope>NUCLEOTIDE SEQUENCE</scope>
    <source>
        <strain evidence="18">MMC_N1</strain>
    </source>
</reference>
<evidence type="ECO:0000256" key="8">
    <source>
        <dbReference type="ARBA" id="ARBA00022618"/>
    </source>
</evidence>
<keyword evidence="12" id="KW-0802">TPR repeat</keyword>
<evidence type="ECO:0000256" key="2">
    <source>
        <dbReference type="ARBA" id="ARBA00004186"/>
    </source>
</evidence>
<evidence type="ECO:0000256" key="15">
    <source>
        <dbReference type="ARBA" id="ARBA00023306"/>
    </source>
</evidence>
<feature type="domain" description="Anaphase-promoting complex subunit 5" evidence="16">
    <location>
        <begin position="325"/>
        <end position="362"/>
    </location>
</feature>
<name>A0ABQ9JVC8_9CUCU</name>
<dbReference type="EMBL" id="JAPWTJ010000157">
    <property type="protein sequence ID" value="KAJ8981852.1"/>
    <property type="molecule type" value="Genomic_DNA"/>
</dbReference>
<keyword evidence="7" id="KW-0597">Phosphoprotein</keyword>
<keyword evidence="10" id="KW-0498">Mitosis</keyword>
<evidence type="ECO:0000256" key="11">
    <source>
        <dbReference type="ARBA" id="ARBA00022786"/>
    </source>
</evidence>
<feature type="domain" description="Anaphase-promoting complex subunit 5 N-terminal" evidence="17">
    <location>
        <begin position="20"/>
        <end position="182"/>
    </location>
</feature>
<dbReference type="CDD" id="cd16270">
    <property type="entry name" value="Apc5_N"/>
    <property type="match status" value="1"/>
</dbReference>
<sequence length="771" mass="88825">MTTTKESATSSKRTRSEMITPHKLTVTILIKNYCLYRESDEFKSMDDEVLRCRYRRDFCVLILRLLQSPDLPLAELRNLLTSKKYVIPNTLIDSFDESLLNLNNMGIGQLLDIVDSLNKIMTFSENTLSENKSFLINNNNAIAKSSIVGYYLRRFIIHFDKLTFSEAVGVYEAFQRYYEEWKKNSKFLNTQEVNLEDWSNDREQWSRRQAELFIATQAALLANNEGKALSPPELQKRISSILKSNPDLSGAHFLSYLNYLRVDEFTGAIDSLLHCFDRNVDPDVKYFNDEKSKRHRFAALNLAILHYHFGHTKGPSIDPCGMPELNMSEEALASLKESIKISQEANDNVCLQHALSWLYRLTTVNEDKLIIHCILKSSELSLSYTASLGLQTFGQYGCLHTGRTYAIFETLAKSDMINCQHNYKDLTSNNYAMKSSLWQLYGKTEMSSLWSQLLLYLNIDCTTPSKAFYGEGFCLAVCNIASHLLIQGDYNLMNCVLSFAKQRFPTEPNSHIWMLCENLCVFSQAMHHEKWVEAESAAQKIMVIDKWEGYLKLAEVYFYKQDYIEADNCINSLLNQYENDNTYKFNDRYYYIRAKILKAEIQFASSYPDSVPAGIITILNNCLIEAQTSQLDYQSALIHLHIAHIMLMLGLTSQALRILDRCLIQILGHGGCFDRARATLLYVKCLVADSHKCESSDRRTIILNSAQLLEKVKIDFEKVEAYSRVKDVLYLQAQLYHSINMKPERNKCSLEFRLLDEEHSSKNVCMLVKYL</sequence>
<evidence type="ECO:0000256" key="1">
    <source>
        <dbReference type="ARBA" id="ARBA00004123"/>
    </source>
</evidence>
<dbReference type="PANTHER" id="PTHR12830:SF9">
    <property type="entry name" value="ANAPHASE-PROMOTING COMPLEX SUBUNIT 5"/>
    <property type="match status" value="1"/>
</dbReference>
<organism evidence="18 19">
    <name type="scientific">Molorchus minor</name>
    <dbReference type="NCBI Taxonomy" id="1323400"/>
    <lineage>
        <taxon>Eukaryota</taxon>
        <taxon>Metazoa</taxon>
        <taxon>Ecdysozoa</taxon>
        <taxon>Arthropoda</taxon>
        <taxon>Hexapoda</taxon>
        <taxon>Insecta</taxon>
        <taxon>Pterygota</taxon>
        <taxon>Neoptera</taxon>
        <taxon>Endopterygota</taxon>
        <taxon>Coleoptera</taxon>
        <taxon>Polyphaga</taxon>
        <taxon>Cucujiformia</taxon>
        <taxon>Chrysomeloidea</taxon>
        <taxon>Cerambycidae</taxon>
        <taxon>Lamiinae</taxon>
        <taxon>Monochamini</taxon>
        <taxon>Molorchus</taxon>
    </lineage>
</organism>
<evidence type="ECO:0000256" key="5">
    <source>
        <dbReference type="ARBA" id="ARBA00016066"/>
    </source>
</evidence>
<evidence type="ECO:0000256" key="12">
    <source>
        <dbReference type="ARBA" id="ARBA00022803"/>
    </source>
</evidence>
<evidence type="ECO:0000313" key="18">
    <source>
        <dbReference type="EMBL" id="KAJ8981852.1"/>
    </source>
</evidence>
<dbReference type="Pfam" id="PF12862">
    <property type="entry name" value="ANAPC5"/>
    <property type="match status" value="2"/>
</dbReference>
<keyword evidence="9" id="KW-0677">Repeat</keyword>
<evidence type="ECO:0000256" key="7">
    <source>
        <dbReference type="ARBA" id="ARBA00022553"/>
    </source>
</evidence>
<gene>
    <name evidence="18" type="ORF">NQ317_017530</name>
</gene>
<dbReference type="Proteomes" id="UP001162164">
    <property type="component" value="Unassembled WGS sequence"/>
</dbReference>
<dbReference type="InterPro" id="IPR048968">
    <property type="entry name" value="Apc5_N"/>
</dbReference>
<evidence type="ECO:0000256" key="10">
    <source>
        <dbReference type="ARBA" id="ARBA00022776"/>
    </source>
</evidence>